<dbReference type="CDD" id="cd00093">
    <property type="entry name" value="HTH_XRE"/>
    <property type="match status" value="1"/>
</dbReference>
<dbReference type="SMART" id="SM00530">
    <property type="entry name" value="HTH_XRE"/>
    <property type="match status" value="1"/>
</dbReference>
<dbReference type="Proteomes" id="UP000019091">
    <property type="component" value="Chromosome"/>
</dbReference>
<dbReference type="Gene3D" id="1.10.260.40">
    <property type="entry name" value="lambda repressor-like DNA-binding domains"/>
    <property type="match status" value="1"/>
</dbReference>
<feature type="domain" description="HTH cro/C1-type" evidence="1">
    <location>
        <begin position="13"/>
        <end position="67"/>
    </location>
</feature>
<sequence length="84" mass="9529">MVATTPQMLAHAVKEYRNLQKKSQTEVATVANTKQSTISIFENDPTGTKIETLFNILMALELELVVQPRPKSRDILQDEEGEIW</sequence>
<evidence type="ECO:0000259" key="1">
    <source>
        <dbReference type="PROSITE" id="PS50943"/>
    </source>
</evidence>
<evidence type="ECO:0000313" key="2">
    <source>
        <dbReference type="EMBL" id="AHG81279.1"/>
    </source>
</evidence>
<dbReference type="PROSITE" id="PS50943">
    <property type="entry name" value="HTH_CROC1"/>
    <property type="match status" value="1"/>
</dbReference>
<dbReference type="KEGG" id="btre:F542_5610"/>
<accession>A0A4V7I8G5</accession>
<evidence type="ECO:0000313" key="3">
    <source>
        <dbReference type="Proteomes" id="UP000019091"/>
    </source>
</evidence>
<dbReference type="AlphaFoldDB" id="A0A4V7I8G5"/>
<protein>
    <submittedName>
        <fullName evidence="2">Helix-turn-helix domain protein</fullName>
    </submittedName>
</protein>
<dbReference type="Pfam" id="PF01381">
    <property type="entry name" value="HTH_3"/>
    <property type="match status" value="1"/>
</dbReference>
<dbReference type="InterPro" id="IPR010982">
    <property type="entry name" value="Lambda_DNA-bd_dom_sf"/>
</dbReference>
<reference evidence="2 3" key="1">
    <citation type="journal article" date="2014" name="Genome Announc.">
        <title>Complete Closed Genome Sequences of Three Bibersteinia trehalosi Nasopharyngeal Isolates from Cattle with Shipping Fever.</title>
        <authorList>
            <person name="Harhay G.P."/>
            <person name="McVey D.S."/>
            <person name="Koren S."/>
            <person name="Phillippy A.M."/>
            <person name="Bono J."/>
            <person name="Harhay D.M."/>
            <person name="Clawson M.L."/>
            <person name="Heaton M.P."/>
            <person name="Chitko-McKown C.G."/>
            <person name="Korlach J."/>
            <person name="Smith T.P."/>
        </authorList>
    </citation>
    <scope>NUCLEOTIDE SEQUENCE [LARGE SCALE GENOMIC DNA]</scope>
    <source>
        <strain evidence="2 3">USDA-ARS-USMARC-188</strain>
    </source>
</reference>
<dbReference type="EMBL" id="CP006954">
    <property type="protein sequence ID" value="AHG81279.1"/>
    <property type="molecule type" value="Genomic_DNA"/>
</dbReference>
<proteinExistence type="predicted"/>
<dbReference type="SUPFAM" id="SSF47413">
    <property type="entry name" value="lambda repressor-like DNA-binding domains"/>
    <property type="match status" value="1"/>
</dbReference>
<dbReference type="OrthoDB" id="5891007at2"/>
<name>A0A4V7I8G5_BIBTR</name>
<organism evidence="2 3">
    <name type="scientific">Bibersteinia trehalosi USDA-ARS-USMARC-188</name>
    <dbReference type="NCBI Taxonomy" id="1263829"/>
    <lineage>
        <taxon>Bacteria</taxon>
        <taxon>Pseudomonadati</taxon>
        <taxon>Pseudomonadota</taxon>
        <taxon>Gammaproteobacteria</taxon>
        <taxon>Pasteurellales</taxon>
        <taxon>Pasteurellaceae</taxon>
        <taxon>Bibersteinia</taxon>
    </lineage>
</organism>
<dbReference type="GO" id="GO:0003677">
    <property type="term" value="F:DNA binding"/>
    <property type="evidence" value="ECO:0007669"/>
    <property type="project" value="InterPro"/>
</dbReference>
<gene>
    <name evidence="2" type="ORF">F542_5610</name>
</gene>
<dbReference type="InterPro" id="IPR001387">
    <property type="entry name" value="Cro/C1-type_HTH"/>
</dbReference>